<keyword evidence="2" id="KW-0378">Hydrolase</keyword>
<organism evidence="2 3">
    <name type="scientific">Nocardia jiangxiensis</name>
    <dbReference type="NCBI Taxonomy" id="282685"/>
    <lineage>
        <taxon>Bacteria</taxon>
        <taxon>Bacillati</taxon>
        <taxon>Actinomycetota</taxon>
        <taxon>Actinomycetes</taxon>
        <taxon>Mycobacteriales</taxon>
        <taxon>Nocardiaceae</taxon>
        <taxon>Nocardia</taxon>
    </lineage>
</organism>
<evidence type="ECO:0000313" key="3">
    <source>
        <dbReference type="Proteomes" id="UP001601992"/>
    </source>
</evidence>
<dbReference type="Gene3D" id="3.40.50.1820">
    <property type="entry name" value="alpha/beta hydrolase"/>
    <property type="match status" value="1"/>
</dbReference>
<dbReference type="Pfam" id="PF00561">
    <property type="entry name" value="Abhydrolase_1"/>
    <property type="match status" value="1"/>
</dbReference>
<dbReference type="InterPro" id="IPR000073">
    <property type="entry name" value="AB_hydrolase_1"/>
</dbReference>
<accession>A0ABW6SEV9</accession>
<proteinExistence type="predicted"/>
<dbReference type="EMBL" id="JBIAQY010000031">
    <property type="protein sequence ID" value="MFF3574832.1"/>
    <property type="molecule type" value="Genomic_DNA"/>
</dbReference>
<reference evidence="2 3" key="1">
    <citation type="submission" date="2024-10" db="EMBL/GenBank/DDBJ databases">
        <title>The Natural Products Discovery Center: Release of the First 8490 Sequenced Strains for Exploring Actinobacteria Biosynthetic Diversity.</title>
        <authorList>
            <person name="Kalkreuter E."/>
            <person name="Kautsar S.A."/>
            <person name="Yang D."/>
            <person name="Bader C.D."/>
            <person name="Teijaro C.N."/>
            <person name="Fluegel L."/>
            <person name="Davis C.M."/>
            <person name="Simpson J.R."/>
            <person name="Lauterbach L."/>
            <person name="Steele A.D."/>
            <person name="Gui C."/>
            <person name="Meng S."/>
            <person name="Li G."/>
            <person name="Viehrig K."/>
            <person name="Ye F."/>
            <person name="Su P."/>
            <person name="Kiefer A.F."/>
            <person name="Nichols A."/>
            <person name="Cepeda A.J."/>
            <person name="Yan W."/>
            <person name="Fan B."/>
            <person name="Jiang Y."/>
            <person name="Adhikari A."/>
            <person name="Zheng C.-J."/>
            <person name="Schuster L."/>
            <person name="Cowan T.M."/>
            <person name="Smanski M.J."/>
            <person name="Chevrette M.G."/>
            <person name="De Carvalho L.P.S."/>
            <person name="Shen B."/>
        </authorList>
    </citation>
    <scope>NUCLEOTIDE SEQUENCE [LARGE SCALE GENOMIC DNA]</scope>
    <source>
        <strain evidence="2 3">NPDC002593</strain>
    </source>
</reference>
<dbReference type="InterPro" id="IPR029058">
    <property type="entry name" value="AB_hydrolase_fold"/>
</dbReference>
<evidence type="ECO:0000313" key="2">
    <source>
        <dbReference type="EMBL" id="MFF3574832.1"/>
    </source>
</evidence>
<dbReference type="PRINTS" id="PR00111">
    <property type="entry name" value="ABHYDROLASE"/>
</dbReference>
<dbReference type="PANTHER" id="PTHR43798">
    <property type="entry name" value="MONOACYLGLYCEROL LIPASE"/>
    <property type="match status" value="1"/>
</dbReference>
<comment type="caution">
    <text evidence="2">The sequence shown here is derived from an EMBL/GenBank/DDBJ whole genome shotgun (WGS) entry which is preliminary data.</text>
</comment>
<sequence>MTETTIDPPATPDSAVDTADYQSIWGYLRELEFRQGFLVVDGVRTRYAEAGSPDKPHAILLHGTGGHWETFAPNLAALSEHYHCLAVDLVGNGFSDKPDHDYEIAVYVRHITAVMDRFGMDKAHFIGMSLGAWVSAAVAVAHPGRVDKLILMSPAGLIATASNMARIRAERTAAVANPTWESIHKVFEHLIADESRRLPDLIALRQAIYRREDTRTSIEHLLILQDATARDRNLIPEEKWASITAPTMIVASGKDHGEYQSTARTVARLIPNSEIFEMADVRHWPHFEDPDSFNPAALTFLAKSGQADE</sequence>
<dbReference type="Proteomes" id="UP001601992">
    <property type="component" value="Unassembled WGS sequence"/>
</dbReference>
<protein>
    <submittedName>
        <fullName evidence="2">Alpha/beta fold hydrolase</fullName>
    </submittedName>
</protein>
<feature type="domain" description="AB hydrolase-1" evidence="1">
    <location>
        <begin position="59"/>
        <end position="290"/>
    </location>
</feature>
<keyword evidence="3" id="KW-1185">Reference proteome</keyword>
<dbReference type="SUPFAM" id="SSF53474">
    <property type="entry name" value="alpha/beta-Hydrolases"/>
    <property type="match status" value="1"/>
</dbReference>
<dbReference type="PANTHER" id="PTHR43798:SF33">
    <property type="entry name" value="HYDROLASE, PUTATIVE (AFU_ORTHOLOGUE AFUA_2G14860)-RELATED"/>
    <property type="match status" value="1"/>
</dbReference>
<dbReference type="RefSeq" id="WP_040822699.1">
    <property type="nucleotide sequence ID" value="NZ_JBIAQY010000031.1"/>
</dbReference>
<dbReference type="GO" id="GO:0016787">
    <property type="term" value="F:hydrolase activity"/>
    <property type="evidence" value="ECO:0007669"/>
    <property type="project" value="UniProtKB-KW"/>
</dbReference>
<gene>
    <name evidence="2" type="ORF">ACFYXQ_44505</name>
</gene>
<dbReference type="InterPro" id="IPR050266">
    <property type="entry name" value="AB_hydrolase_sf"/>
</dbReference>
<name>A0ABW6SEV9_9NOCA</name>
<evidence type="ECO:0000259" key="1">
    <source>
        <dbReference type="Pfam" id="PF00561"/>
    </source>
</evidence>